<dbReference type="PANTHER" id="PTHR11527">
    <property type="entry name" value="HEAT-SHOCK PROTEIN 20 FAMILY MEMBER"/>
    <property type="match status" value="1"/>
</dbReference>
<dbReference type="EMBL" id="ML170204">
    <property type="protein sequence ID" value="TDL18748.1"/>
    <property type="molecule type" value="Genomic_DNA"/>
</dbReference>
<dbReference type="STRING" id="50990.A0A4Y7PUG7"/>
<dbReference type="VEuPathDB" id="FungiDB:BD410DRAFT_900669"/>
<evidence type="ECO:0000256" key="2">
    <source>
        <dbReference type="PROSITE-ProRule" id="PRU00285"/>
    </source>
</evidence>
<dbReference type="PROSITE" id="PS51203">
    <property type="entry name" value="CS"/>
    <property type="match status" value="1"/>
</dbReference>
<dbReference type="Gene3D" id="2.60.40.790">
    <property type="match status" value="1"/>
</dbReference>
<comment type="similarity">
    <text evidence="2 3">Belongs to the small heat shock protein (HSP20) family.</text>
</comment>
<dbReference type="InterPro" id="IPR002068">
    <property type="entry name" value="A-crystallin/Hsp20_dom"/>
</dbReference>
<evidence type="ECO:0000259" key="4">
    <source>
        <dbReference type="PROSITE" id="PS01031"/>
    </source>
</evidence>
<dbReference type="AlphaFoldDB" id="A0A4Y7PUG7"/>
<feature type="domain" description="CS" evidence="5">
    <location>
        <begin position="43"/>
        <end position="150"/>
    </location>
</feature>
<evidence type="ECO:0000256" key="1">
    <source>
        <dbReference type="ARBA" id="ARBA00023016"/>
    </source>
</evidence>
<organism evidence="6 7">
    <name type="scientific">Rickenella mellea</name>
    <dbReference type="NCBI Taxonomy" id="50990"/>
    <lineage>
        <taxon>Eukaryota</taxon>
        <taxon>Fungi</taxon>
        <taxon>Dikarya</taxon>
        <taxon>Basidiomycota</taxon>
        <taxon>Agaricomycotina</taxon>
        <taxon>Agaricomycetes</taxon>
        <taxon>Hymenochaetales</taxon>
        <taxon>Rickenellaceae</taxon>
        <taxon>Rickenella</taxon>
    </lineage>
</organism>
<evidence type="ECO:0000256" key="3">
    <source>
        <dbReference type="RuleBase" id="RU003616"/>
    </source>
</evidence>
<sequence>MSIQYYYEPFYSLSDFNRLFDDAFHSRSTGGANQRQTDSGDAVFKPKVDVHESTKDNKVTATFELPGLKKEDVSIDVHNNRLIVSGQFTHANETEKEGYVVRERRSGKFSRTLPVPSGIKAEEIKASMENGLLTVTFPKTSPEQEAKRINIA</sequence>
<keyword evidence="1 6" id="KW-0346">Stress response</keyword>
<dbReference type="Proteomes" id="UP000294933">
    <property type="component" value="Unassembled WGS sequence"/>
</dbReference>
<evidence type="ECO:0000313" key="7">
    <source>
        <dbReference type="Proteomes" id="UP000294933"/>
    </source>
</evidence>
<evidence type="ECO:0000313" key="6">
    <source>
        <dbReference type="EMBL" id="TDL18748.1"/>
    </source>
</evidence>
<keyword evidence="7" id="KW-1185">Reference proteome</keyword>
<dbReference type="InterPro" id="IPR031107">
    <property type="entry name" value="Small_HSP"/>
</dbReference>
<dbReference type="OrthoDB" id="1431247at2759"/>
<dbReference type="SUPFAM" id="SSF49764">
    <property type="entry name" value="HSP20-like chaperones"/>
    <property type="match status" value="1"/>
</dbReference>
<dbReference type="InterPro" id="IPR008978">
    <property type="entry name" value="HSP20-like_chaperone"/>
</dbReference>
<dbReference type="CDD" id="cd06464">
    <property type="entry name" value="ACD_sHsps-like"/>
    <property type="match status" value="1"/>
</dbReference>
<protein>
    <submittedName>
        <fullName evidence="6">Small heat shock protein</fullName>
    </submittedName>
</protein>
<proteinExistence type="inferred from homology"/>
<name>A0A4Y7PUG7_9AGAM</name>
<dbReference type="PROSITE" id="PS01031">
    <property type="entry name" value="SHSP"/>
    <property type="match status" value="1"/>
</dbReference>
<dbReference type="InterPro" id="IPR007052">
    <property type="entry name" value="CS_dom"/>
</dbReference>
<gene>
    <name evidence="6" type="ORF">BD410DRAFT_900669</name>
</gene>
<accession>A0A4Y7PUG7</accession>
<evidence type="ECO:0000259" key="5">
    <source>
        <dbReference type="PROSITE" id="PS51203"/>
    </source>
</evidence>
<reference evidence="6 7" key="1">
    <citation type="submission" date="2018-06" db="EMBL/GenBank/DDBJ databases">
        <title>A transcriptomic atlas of mushroom development highlights an independent origin of complex multicellularity.</title>
        <authorList>
            <consortium name="DOE Joint Genome Institute"/>
            <person name="Krizsan K."/>
            <person name="Almasi E."/>
            <person name="Merenyi Z."/>
            <person name="Sahu N."/>
            <person name="Viragh M."/>
            <person name="Koszo T."/>
            <person name="Mondo S."/>
            <person name="Kiss B."/>
            <person name="Balint B."/>
            <person name="Kues U."/>
            <person name="Barry K."/>
            <person name="Hegedus J.C."/>
            <person name="Henrissat B."/>
            <person name="Johnson J."/>
            <person name="Lipzen A."/>
            <person name="Ohm R."/>
            <person name="Nagy I."/>
            <person name="Pangilinan J."/>
            <person name="Yan J."/>
            <person name="Xiong Y."/>
            <person name="Grigoriev I.V."/>
            <person name="Hibbett D.S."/>
            <person name="Nagy L.G."/>
        </authorList>
    </citation>
    <scope>NUCLEOTIDE SEQUENCE [LARGE SCALE GENOMIC DNA]</scope>
    <source>
        <strain evidence="6 7">SZMC22713</strain>
    </source>
</reference>
<feature type="domain" description="SHSP" evidence="4">
    <location>
        <begin position="39"/>
        <end position="152"/>
    </location>
</feature>
<dbReference type="Pfam" id="PF00011">
    <property type="entry name" value="HSP20"/>
    <property type="match status" value="1"/>
</dbReference>